<feature type="transmembrane region" description="Helical" evidence="1">
    <location>
        <begin position="72"/>
        <end position="90"/>
    </location>
</feature>
<proteinExistence type="predicted"/>
<comment type="caution">
    <text evidence="2">The sequence shown here is derived from an EMBL/GenBank/DDBJ whole genome shotgun (WGS) entry which is preliminary data.</text>
</comment>
<protein>
    <submittedName>
        <fullName evidence="2">Uncharacterized protein</fullName>
    </submittedName>
</protein>
<evidence type="ECO:0000313" key="3">
    <source>
        <dbReference type="Proteomes" id="UP001203297"/>
    </source>
</evidence>
<reference evidence="2" key="1">
    <citation type="journal article" date="2022" name="New Phytol.">
        <title>Evolutionary transition to the ectomycorrhizal habit in the genomes of a hyperdiverse lineage of mushroom-forming fungi.</title>
        <authorList>
            <person name="Looney B."/>
            <person name="Miyauchi S."/>
            <person name="Morin E."/>
            <person name="Drula E."/>
            <person name="Courty P.E."/>
            <person name="Kohler A."/>
            <person name="Kuo A."/>
            <person name="LaButti K."/>
            <person name="Pangilinan J."/>
            <person name="Lipzen A."/>
            <person name="Riley R."/>
            <person name="Andreopoulos W."/>
            <person name="He G."/>
            <person name="Johnson J."/>
            <person name="Nolan M."/>
            <person name="Tritt A."/>
            <person name="Barry K.W."/>
            <person name="Grigoriev I.V."/>
            <person name="Nagy L.G."/>
            <person name="Hibbett D."/>
            <person name="Henrissat B."/>
            <person name="Matheny P.B."/>
            <person name="Labbe J."/>
            <person name="Martin F.M."/>
        </authorList>
    </citation>
    <scope>NUCLEOTIDE SEQUENCE</scope>
    <source>
        <strain evidence="2">BPL690</strain>
    </source>
</reference>
<gene>
    <name evidence="2" type="ORF">B0F90DRAFT_1092430</name>
</gene>
<accession>A0AAD4M8S7</accession>
<evidence type="ECO:0000313" key="2">
    <source>
        <dbReference type="EMBL" id="KAI0305690.1"/>
    </source>
</evidence>
<dbReference type="EMBL" id="WTXG01000005">
    <property type="protein sequence ID" value="KAI0305690.1"/>
    <property type="molecule type" value="Genomic_DNA"/>
</dbReference>
<feature type="transmembrane region" description="Helical" evidence="1">
    <location>
        <begin position="110"/>
        <end position="128"/>
    </location>
</feature>
<keyword evidence="1" id="KW-1133">Transmembrane helix</keyword>
<evidence type="ECO:0000256" key="1">
    <source>
        <dbReference type="SAM" id="Phobius"/>
    </source>
</evidence>
<keyword evidence="1" id="KW-0812">Transmembrane</keyword>
<keyword evidence="3" id="KW-1185">Reference proteome</keyword>
<feature type="transmembrane region" description="Helical" evidence="1">
    <location>
        <begin position="12"/>
        <end position="32"/>
    </location>
</feature>
<keyword evidence="1" id="KW-0472">Membrane</keyword>
<sequence length="187" mass="20449">MRSTCVHLIKTPLPHVLLFPISFQVSTIYLLSIRMPLPLAPRQHKYNSDVPTIPTSTVTLASAARRRTSTPAIHPTTLCLLILLASTRFLTFFKRSEATSNTTANTALLIMPYSSLLLSLLGALSAALPASPAAKIAVEEQSAFVEGPGTPSVALFIQPSMTTFIEDVFHGSFIRPWPFKRQCDRGK</sequence>
<name>A0AAD4M8S7_9AGAM</name>
<dbReference type="AlphaFoldDB" id="A0AAD4M8S7"/>
<dbReference type="Proteomes" id="UP001203297">
    <property type="component" value="Unassembled WGS sequence"/>
</dbReference>
<organism evidence="2 3">
    <name type="scientific">Multifurca ochricompacta</name>
    <dbReference type="NCBI Taxonomy" id="376703"/>
    <lineage>
        <taxon>Eukaryota</taxon>
        <taxon>Fungi</taxon>
        <taxon>Dikarya</taxon>
        <taxon>Basidiomycota</taxon>
        <taxon>Agaricomycotina</taxon>
        <taxon>Agaricomycetes</taxon>
        <taxon>Russulales</taxon>
        <taxon>Russulaceae</taxon>
        <taxon>Multifurca</taxon>
    </lineage>
</organism>